<dbReference type="CDD" id="cd00054">
    <property type="entry name" value="EGF_CA"/>
    <property type="match status" value="1"/>
</dbReference>
<dbReference type="PROSITE" id="PS50026">
    <property type="entry name" value="EGF_3"/>
    <property type="match status" value="2"/>
</dbReference>
<evidence type="ECO:0000256" key="5">
    <source>
        <dbReference type="PROSITE-ProRule" id="PRU00076"/>
    </source>
</evidence>
<evidence type="ECO:0000256" key="3">
    <source>
        <dbReference type="ARBA" id="ARBA00023119"/>
    </source>
</evidence>
<dbReference type="PANTHER" id="PTHR16146">
    <property type="entry name" value="INTELECTIN"/>
    <property type="match status" value="1"/>
</dbReference>
<name>A0AAU9W9G7_9CNID</name>
<dbReference type="InterPro" id="IPR036056">
    <property type="entry name" value="Fibrinogen-like_C"/>
</dbReference>
<keyword evidence="3" id="KW-0176">Collagen</keyword>
<dbReference type="PANTHER" id="PTHR16146:SF46">
    <property type="entry name" value="INTELECTIN-1A-RELATED"/>
    <property type="match status" value="1"/>
</dbReference>
<evidence type="ECO:0000313" key="8">
    <source>
        <dbReference type="EMBL" id="CAH3045925.1"/>
    </source>
</evidence>
<keyword evidence="9" id="KW-1185">Reference proteome</keyword>
<feature type="domain" description="Fibrinogen C-terminal" evidence="7">
    <location>
        <begin position="511"/>
        <end position="562"/>
    </location>
</feature>
<accession>A0AAU9W9G7</accession>
<keyword evidence="2" id="KW-0964">Secreted</keyword>
<feature type="disulfide bond" evidence="5">
    <location>
        <begin position="503"/>
        <end position="512"/>
    </location>
</feature>
<dbReference type="SUPFAM" id="SSF56496">
    <property type="entry name" value="Fibrinogen C-terminal domain-like"/>
    <property type="match status" value="2"/>
</dbReference>
<feature type="domain" description="EGF-like" evidence="6">
    <location>
        <begin position="116"/>
        <end position="154"/>
    </location>
</feature>
<dbReference type="SMART" id="SM00181">
    <property type="entry name" value="EGF"/>
    <property type="match status" value="2"/>
</dbReference>
<organism evidence="8 9">
    <name type="scientific">Pocillopora meandrina</name>
    <dbReference type="NCBI Taxonomy" id="46732"/>
    <lineage>
        <taxon>Eukaryota</taxon>
        <taxon>Metazoa</taxon>
        <taxon>Cnidaria</taxon>
        <taxon>Anthozoa</taxon>
        <taxon>Hexacorallia</taxon>
        <taxon>Scleractinia</taxon>
        <taxon>Astrocoeniina</taxon>
        <taxon>Pocilloporidae</taxon>
        <taxon>Pocillopora</taxon>
    </lineage>
</organism>
<dbReference type="EMBL" id="CALNXJ010000008">
    <property type="protein sequence ID" value="CAH3045925.1"/>
    <property type="molecule type" value="Genomic_DNA"/>
</dbReference>
<evidence type="ECO:0000256" key="4">
    <source>
        <dbReference type="ARBA" id="ARBA00023157"/>
    </source>
</evidence>
<dbReference type="SUPFAM" id="SSF57196">
    <property type="entry name" value="EGF/Laminin"/>
    <property type="match status" value="2"/>
</dbReference>
<dbReference type="InterPro" id="IPR000742">
    <property type="entry name" value="EGF"/>
</dbReference>
<dbReference type="Gene3D" id="2.10.25.10">
    <property type="entry name" value="Laminin"/>
    <property type="match status" value="2"/>
</dbReference>
<gene>
    <name evidence="8" type="ORF">PMEA_00033002</name>
</gene>
<dbReference type="Gene3D" id="2.60.120.1000">
    <property type="match status" value="2"/>
</dbReference>
<dbReference type="AlphaFoldDB" id="A0AAU9W9G7"/>
<feature type="domain" description="Fibrinogen C-terminal" evidence="7">
    <location>
        <begin position="154"/>
        <end position="205"/>
    </location>
</feature>
<comment type="subcellular location">
    <subcellularLocation>
        <location evidence="1">Secreted</location>
    </subcellularLocation>
</comment>
<dbReference type="PROSITE" id="PS51406">
    <property type="entry name" value="FIBRINOGEN_C_2"/>
    <property type="match status" value="2"/>
</dbReference>
<dbReference type="InterPro" id="IPR001881">
    <property type="entry name" value="EGF-like_Ca-bd_dom"/>
</dbReference>
<keyword evidence="5" id="KW-0245">EGF-like domain</keyword>
<dbReference type="Pfam" id="PF00008">
    <property type="entry name" value="EGF"/>
    <property type="match status" value="1"/>
</dbReference>
<dbReference type="GO" id="GO:0005615">
    <property type="term" value="C:extracellular space"/>
    <property type="evidence" value="ECO:0007669"/>
    <property type="project" value="TreeGrafter"/>
</dbReference>
<dbReference type="GO" id="GO:0005581">
    <property type="term" value="C:collagen trimer"/>
    <property type="evidence" value="ECO:0007669"/>
    <property type="project" value="UniProtKB-KW"/>
</dbReference>
<evidence type="ECO:0000256" key="1">
    <source>
        <dbReference type="ARBA" id="ARBA00004613"/>
    </source>
</evidence>
<dbReference type="Proteomes" id="UP001159428">
    <property type="component" value="Unassembled WGS sequence"/>
</dbReference>
<dbReference type="GO" id="GO:0005509">
    <property type="term" value="F:calcium ion binding"/>
    <property type="evidence" value="ECO:0007669"/>
    <property type="project" value="InterPro"/>
</dbReference>
<dbReference type="GO" id="GO:0070492">
    <property type="term" value="F:oligosaccharide binding"/>
    <property type="evidence" value="ECO:0007669"/>
    <property type="project" value="TreeGrafter"/>
</dbReference>
<comment type="caution">
    <text evidence="8">The sequence shown here is derived from an EMBL/GenBank/DDBJ whole genome shotgun (WGS) entry which is preliminary data.</text>
</comment>
<proteinExistence type="predicted"/>
<dbReference type="Pfam" id="PF01410">
    <property type="entry name" value="COLFI"/>
    <property type="match status" value="2"/>
</dbReference>
<evidence type="ECO:0000256" key="2">
    <source>
        <dbReference type="ARBA" id="ARBA00022525"/>
    </source>
</evidence>
<dbReference type="PROSITE" id="PS01186">
    <property type="entry name" value="EGF_2"/>
    <property type="match status" value="1"/>
</dbReference>
<feature type="disulfide bond" evidence="5">
    <location>
        <begin position="144"/>
        <end position="153"/>
    </location>
</feature>
<dbReference type="SMART" id="SM00179">
    <property type="entry name" value="EGF_CA"/>
    <property type="match status" value="1"/>
</dbReference>
<feature type="disulfide bond" evidence="5">
    <location>
        <begin position="125"/>
        <end position="142"/>
    </location>
</feature>
<evidence type="ECO:0000259" key="7">
    <source>
        <dbReference type="PROSITE" id="PS51406"/>
    </source>
</evidence>
<evidence type="ECO:0000313" key="9">
    <source>
        <dbReference type="Proteomes" id="UP001159428"/>
    </source>
</evidence>
<dbReference type="InterPro" id="IPR000885">
    <property type="entry name" value="Fib_collagen_C"/>
</dbReference>
<comment type="caution">
    <text evidence="5">Lacks conserved residue(s) required for the propagation of feature annotation.</text>
</comment>
<feature type="disulfide bond" evidence="5">
    <location>
        <begin position="483"/>
        <end position="500"/>
    </location>
</feature>
<keyword evidence="4 5" id="KW-1015">Disulfide bond</keyword>
<dbReference type="GO" id="GO:0005201">
    <property type="term" value="F:extracellular matrix structural constituent"/>
    <property type="evidence" value="ECO:0007669"/>
    <property type="project" value="InterPro"/>
</dbReference>
<protein>
    <submittedName>
        <fullName evidence="8">Uncharacterized protein</fullName>
    </submittedName>
</protein>
<sequence length="722" mass="81113">RFLAGVSHVNFEPKEFAYLNITRIGSQLVRKDIECGFACLEITSCFSYNLAAFPDANGKLSCELLPSDKYNNSDKFIYSPTFNHFSIPVDANLFVPVFAIDRKKNGRQRNSLIHFKQNPCSSDPCTNGSNCVAKYSDDDYQCACSPGFKGKHCQIKIAPGKDCKDIKMRGDSGGNGMYQMDPDGGSLSNAFWAYCDMTSYNGGWTMCYTTDEYVKPRAEVTYNASFPYGNVGYRTNCNKISFTEIMFLDHQTLAKVYFKRRTNQSITASLNYGNGASTYGLWDGMGVSDAYLYQLLICDTSFYSGFLVSGYTNCYKQCGHWCGDRVSPYFRTASTSSSYFGVAFNINGHRSVNKRLISVGHAIIFRLRILYHVDPESILYFSGFHRQDSSAGVSYLNFKPEAFSYLNITRIGSELVQDGSECGFACLEITSCFSYNLAAFPDNWGKLLCELLPSDKHREPNELISNPIFHHFSKTTPCFSDPCISNATCVVNYKENDYHCSICPPFYNGKDCSPFVGLHCLDIKERGFSRGNGMYWLDPDGGSHFNAFQAYCDMTSHNGGWTMCYTTDEYVRPKSEVTYNAQFPYGSDGYRTDCNNIPFREIIFEDHSTGKKIYFKSRNNQAIKASLNYGKSAYSYGLWDGVGADPAYSYQLLICDDPFYRGFLISAHTGGCFITCTYWCSDVSASFFHTAFTNSHGQKGGVAFGEKGHEVHDKRRISIGLR</sequence>
<reference evidence="8 9" key="1">
    <citation type="submission" date="2022-05" db="EMBL/GenBank/DDBJ databases">
        <authorList>
            <consortium name="Genoscope - CEA"/>
            <person name="William W."/>
        </authorList>
    </citation>
    <scope>NUCLEOTIDE SEQUENCE [LARGE SCALE GENOMIC DNA]</scope>
</reference>
<feature type="non-terminal residue" evidence="8">
    <location>
        <position position="1"/>
    </location>
</feature>
<dbReference type="InterPro" id="IPR002181">
    <property type="entry name" value="Fibrinogen_a/b/g_C_dom"/>
</dbReference>
<dbReference type="PROSITE" id="PS00022">
    <property type="entry name" value="EGF_1"/>
    <property type="match status" value="1"/>
</dbReference>
<feature type="domain" description="EGF-like" evidence="6">
    <location>
        <begin position="474"/>
        <end position="513"/>
    </location>
</feature>
<dbReference type="NCBIfam" id="NF040941">
    <property type="entry name" value="GGGWT_bact"/>
    <property type="match status" value="2"/>
</dbReference>
<evidence type="ECO:0000259" key="6">
    <source>
        <dbReference type="PROSITE" id="PS50026"/>
    </source>
</evidence>